<comment type="caution">
    <text evidence="1">The sequence shown here is derived from an EMBL/GenBank/DDBJ whole genome shotgun (WGS) entry which is preliminary data.</text>
</comment>
<proteinExistence type="predicted"/>
<accession>A0A3S5AJW4</accession>
<evidence type="ECO:0000313" key="2">
    <source>
        <dbReference type="Proteomes" id="UP000784294"/>
    </source>
</evidence>
<organism evidence="1 2">
    <name type="scientific">Protopolystoma xenopodis</name>
    <dbReference type="NCBI Taxonomy" id="117903"/>
    <lineage>
        <taxon>Eukaryota</taxon>
        <taxon>Metazoa</taxon>
        <taxon>Spiralia</taxon>
        <taxon>Lophotrochozoa</taxon>
        <taxon>Platyhelminthes</taxon>
        <taxon>Monogenea</taxon>
        <taxon>Polyopisthocotylea</taxon>
        <taxon>Polystomatidea</taxon>
        <taxon>Polystomatidae</taxon>
        <taxon>Protopolystoma</taxon>
    </lineage>
</organism>
<reference evidence="1" key="1">
    <citation type="submission" date="2018-11" db="EMBL/GenBank/DDBJ databases">
        <authorList>
            <consortium name="Pathogen Informatics"/>
        </authorList>
    </citation>
    <scope>NUCLEOTIDE SEQUENCE</scope>
</reference>
<dbReference type="Proteomes" id="UP000784294">
    <property type="component" value="Unassembled WGS sequence"/>
</dbReference>
<gene>
    <name evidence="1" type="ORF">PXEA_LOCUS19069</name>
</gene>
<name>A0A3S5AJW4_9PLAT</name>
<dbReference type="AlphaFoldDB" id="A0A3S5AJW4"/>
<protein>
    <submittedName>
        <fullName evidence="1">Uncharacterized protein</fullName>
    </submittedName>
</protein>
<sequence>MVPAPANYRERGHEAGNWGVEDLQSSRFDLFNCFVLLNQHLGSL</sequence>
<evidence type="ECO:0000313" key="1">
    <source>
        <dbReference type="EMBL" id="VEL25629.1"/>
    </source>
</evidence>
<dbReference type="EMBL" id="CAAALY010075246">
    <property type="protein sequence ID" value="VEL25629.1"/>
    <property type="molecule type" value="Genomic_DNA"/>
</dbReference>
<keyword evidence="2" id="KW-1185">Reference proteome</keyword>